<feature type="compositionally biased region" description="Low complexity" evidence="1">
    <location>
        <begin position="126"/>
        <end position="135"/>
    </location>
</feature>
<dbReference type="OrthoDB" id="2587563at2759"/>
<feature type="compositionally biased region" description="Basic and acidic residues" evidence="1">
    <location>
        <begin position="338"/>
        <end position="351"/>
    </location>
</feature>
<proteinExistence type="predicted"/>
<feature type="compositionally biased region" description="Low complexity" evidence="1">
    <location>
        <begin position="149"/>
        <end position="173"/>
    </location>
</feature>
<dbReference type="InterPro" id="IPR019464">
    <property type="entry name" value="ELL_N"/>
</dbReference>
<feature type="domain" description="RNA polymerase II elongation factor ELL N-terminal" evidence="2">
    <location>
        <begin position="133"/>
        <end position="254"/>
    </location>
</feature>
<organism evidence="3">
    <name type="scientific">Lichtheimia ramosa</name>
    <dbReference type="NCBI Taxonomy" id="688394"/>
    <lineage>
        <taxon>Eukaryota</taxon>
        <taxon>Fungi</taxon>
        <taxon>Fungi incertae sedis</taxon>
        <taxon>Mucoromycota</taxon>
        <taxon>Mucoromycotina</taxon>
        <taxon>Mucoromycetes</taxon>
        <taxon>Mucorales</taxon>
        <taxon>Lichtheimiaceae</taxon>
        <taxon>Lichtheimia</taxon>
    </lineage>
</organism>
<feature type="region of interest" description="Disordered" evidence="1">
    <location>
        <begin position="265"/>
        <end position="428"/>
    </location>
</feature>
<dbReference type="EMBL" id="LK023317">
    <property type="protein sequence ID" value="CDS05754.1"/>
    <property type="molecule type" value="Genomic_DNA"/>
</dbReference>
<feature type="compositionally biased region" description="Basic and acidic residues" evidence="1">
    <location>
        <begin position="106"/>
        <end position="117"/>
    </location>
</feature>
<evidence type="ECO:0000259" key="2">
    <source>
        <dbReference type="Pfam" id="PF10390"/>
    </source>
</evidence>
<dbReference type="GO" id="GO:0006368">
    <property type="term" value="P:transcription elongation by RNA polymerase II"/>
    <property type="evidence" value="ECO:0007669"/>
    <property type="project" value="InterPro"/>
</dbReference>
<gene>
    <name evidence="3" type="ORF">LRAMOSA08282</name>
</gene>
<reference evidence="3" key="1">
    <citation type="journal article" date="2014" name="Genome Announc.">
        <title>De novo whole-genome sequence and genome annotation of Lichtheimia ramosa.</title>
        <authorList>
            <person name="Linde J."/>
            <person name="Schwartze V."/>
            <person name="Binder U."/>
            <person name="Lass-Florl C."/>
            <person name="Voigt K."/>
            <person name="Horn F."/>
        </authorList>
    </citation>
    <scope>NUCLEOTIDE SEQUENCE</scope>
    <source>
        <strain evidence="3">JMRC FSU:6197</strain>
    </source>
</reference>
<feature type="compositionally biased region" description="Low complexity" evidence="1">
    <location>
        <begin position="284"/>
        <end position="298"/>
    </location>
</feature>
<sequence length="555" mass="62155">MPSTKRAIALRLNREALDLLSNSPDKIKLDLNQDNGTSLVIGNKRFSVKRQEGHIPYQLYRGFEELGSTQHGTTSVELVANVLQVFNMKQVLSKEDKSRFRSLTEAAEREKNARRTELLPNVPKLSSSSSSTSSSPRNVLVGATPPTRRPISSASPVRSSTSKSKSSSGLSPARPDPAYVASVRERLIHLLAIYPHRLGQLTTKLKIRESDLMPILKKAAVESQGSWCLRPEVYKDLRIWEWKRYDDKERSMVIKNAEDAYDALKLPRNAPERSNLTTPRKKATSSSSSSTPQTASLLQPPPSQRVADQHASSTTTTPTTPIKSPGKRPASSTTTNGIKHDEKRIKTEKTSKSKNSSSSNSGAAVRHSPQKATTKHYHKSSSSNHLQHTTSVKDSSIPPPLAPSHHKGTSSSSGSSSSDTDSFYEEEQQVVPDYEQPFVVSPITTQAQFLAMCKSHDEAQAEYIQLKRRISKDHPHYLYALDHVEAPRDIKDEAQRRDMYYSKVKAVYRSQGGNDWRTVMQLTRQFNHQLSKVNALWNEVERAFHEHQFTLPTKR</sequence>
<dbReference type="Gene3D" id="1.10.10.2670">
    <property type="entry name" value="E3 ubiquitin-protein ligase"/>
    <property type="match status" value="1"/>
</dbReference>
<evidence type="ECO:0000313" key="3">
    <source>
        <dbReference type="EMBL" id="CDS05754.1"/>
    </source>
</evidence>
<dbReference type="GO" id="GO:0008023">
    <property type="term" value="C:transcription elongation factor complex"/>
    <property type="evidence" value="ECO:0007669"/>
    <property type="project" value="InterPro"/>
</dbReference>
<dbReference type="AlphaFoldDB" id="A0A077WF32"/>
<dbReference type="Pfam" id="PF10390">
    <property type="entry name" value="ELL"/>
    <property type="match status" value="1"/>
</dbReference>
<protein>
    <recommendedName>
        <fullName evidence="2">RNA polymerase II elongation factor ELL N-terminal domain-containing protein</fullName>
    </recommendedName>
</protein>
<name>A0A077WF32_9FUNG</name>
<feature type="compositionally biased region" description="Polar residues" evidence="1">
    <location>
        <begin position="380"/>
        <end position="394"/>
    </location>
</feature>
<feature type="compositionally biased region" description="Low complexity" evidence="1">
    <location>
        <begin position="409"/>
        <end position="421"/>
    </location>
</feature>
<dbReference type="InterPro" id="IPR036390">
    <property type="entry name" value="WH_DNA-bd_sf"/>
</dbReference>
<accession>A0A077WF32</accession>
<evidence type="ECO:0000256" key="1">
    <source>
        <dbReference type="SAM" id="MobiDB-lite"/>
    </source>
</evidence>
<dbReference type="SUPFAM" id="SSF46785">
    <property type="entry name" value="Winged helix' DNA-binding domain"/>
    <property type="match status" value="1"/>
</dbReference>
<feature type="region of interest" description="Disordered" evidence="1">
    <location>
        <begin position="97"/>
        <end position="175"/>
    </location>
</feature>
<dbReference type="InterPro" id="IPR042065">
    <property type="entry name" value="E3_ELL-like"/>
</dbReference>